<accession>A0A0B7JQ44</accession>
<reference evidence="1" key="1">
    <citation type="submission" date="2015-01" db="EMBL/GenBank/DDBJ databases">
        <authorList>
            <person name="Durling Mikael"/>
        </authorList>
    </citation>
    <scope>NUCLEOTIDE SEQUENCE</scope>
</reference>
<name>A0A0B7JQ44_BIOOC</name>
<proteinExistence type="predicted"/>
<evidence type="ECO:0000313" key="1">
    <source>
        <dbReference type="EMBL" id="CEO44646.1"/>
    </source>
</evidence>
<dbReference type="EMBL" id="CDPU01000001">
    <property type="protein sequence ID" value="CEO44646.1"/>
    <property type="molecule type" value="Genomic_DNA"/>
</dbReference>
<dbReference type="AlphaFoldDB" id="A0A0B7JQ44"/>
<protein>
    <submittedName>
        <fullName evidence="1">Uncharacterized protein</fullName>
    </submittedName>
</protein>
<gene>
    <name evidence="1" type="ORF">BN869_000000701_1</name>
</gene>
<sequence length="67" mass="7554">MLLNPEAVLLPLIDVKTGEAIESFPQDLEAFYQLDISEMLHILRALDTNTEKVGIVTVRETLRNAIM</sequence>
<organism evidence="1">
    <name type="scientific">Bionectria ochroleuca</name>
    <name type="common">Gliocladium roseum</name>
    <dbReference type="NCBI Taxonomy" id="29856"/>
    <lineage>
        <taxon>Eukaryota</taxon>
        <taxon>Fungi</taxon>
        <taxon>Dikarya</taxon>
        <taxon>Ascomycota</taxon>
        <taxon>Pezizomycotina</taxon>
        <taxon>Sordariomycetes</taxon>
        <taxon>Hypocreomycetidae</taxon>
        <taxon>Hypocreales</taxon>
        <taxon>Bionectriaceae</taxon>
        <taxon>Clonostachys</taxon>
    </lineage>
</organism>